<gene>
    <name evidence="2" type="ORF">F3087_34150</name>
</gene>
<proteinExistence type="predicted"/>
<evidence type="ECO:0000313" key="3">
    <source>
        <dbReference type="Proteomes" id="UP000323876"/>
    </source>
</evidence>
<organism evidence="2 3">
    <name type="scientific">Nocardia colli</name>
    <dbReference type="NCBI Taxonomy" id="2545717"/>
    <lineage>
        <taxon>Bacteria</taxon>
        <taxon>Bacillati</taxon>
        <taxon>Actinomycetota</taxon>
        <taxon>Actinomycetes</taxon>
        <taxon>Mycobacteriales</taxon>
        <taxon>Nocardiaceae</taxon>
        <taxon>Nocardia</taxon>
    </lineage>
</organism>
<name>A0A5N0E4A7_9NOCA</name>
<dbReference type="AlphaFoldDB" id="A0A5N0E4A7"/>
<keyword evidence="3" id="KW-1185">Reference proteome</keyword>
<evidence type="ECO:0000259" key="1">
    <source>
        <dbReference type="Pfam" id="PF01966"/>
    </source>
</evidence>
<feature type="domain" description="HD" evidence="1">
    <location>
        <begin position="24"/>
        <end position="99"/>
    </location>
</feature>
<dbReference type="InterPro" id="IPR006674">
    <property type="entry name" value="HD_domain"/>
</dbReference>
<dbReference type="Pfam" id="PF01966">
    <property type="entry name" value="HD"/>
    <property type="match status" value="1"/>
</dbReference>
<dbReference type="EMBL" id="VXLC01000021">
    <property type="protein sequence ID" value="KAA8884268.1"/>
    <property type="molecule type" value="Genomic_DNA"/>
</dbReference>
<dbReference type="SUPFAM" id="SSF109604">
    <property type="entry name" value="HD-domain/PDEase-like"/>
    <property type="match status" value="1"/>
</dbReference>
<evidence type="ECO:0000313" key="2">
    <source>
        <dbReference type="EMBL" id="KAA8884268.1"/>
    </source>
</evidence>
<dbReference type="OrthoDB" id="2989229at2"/>
<comment type="caution">
    <text evidence="2">The sequence shown here is derived from an EMBL/GenBank/DDBJ whole genome shotgun (WGS) entry which is preliminary data.</text>
</comment>
<sequence length="164" mass="18048">MECLAAWAEDLVRTRLASSLPRRWAHVQGVARRAWLAAGVVDNADTLVAAAWLHDIGYAPELTRTGFAPVDGAEFLHGEGVSDRQCALVANHSCACVETRRRGIELKWVDENTTAQERIREVRSRYGDEHVVFLSLQESAPTLLAAVLRTDERLARGASRSAVS</sequence>
<accession>A0A5N0E4A7</accession>
<reference evidence="2 3" key="1">
    <citation type="submission" date="2019-09" db="EMBL/GenBank/DDBJ databases">
        <authorList>
            <person name="Wang X."/>
        </authorList>
    </citation>
    <scope>NUCLEOTIDE SEQUENCE [LARGE SCALE GENOMIC DNA]</scope>
    <source>
        <strain evidence="2 3">CICC 11023</strain>
    </source>
</reference>
<dbReference type="Gene3D" id="1.10.3210.10">
    <property type="entry name" value="Hypothetical protein af1432"/>
    <property type="match status" value="1"/>
</dbReference>
<dbReference type="Proteomes" id="UP000323876">
    <property type="component" value="Unassembled WGS sequence"/>
</dbReference>
<protein>
    <submittedName>
        <fullName evidence="2">HD domain-containing protein</fullName>
    </submittedName>
</protein>